<keyword evidence="10" id="KW-1133">Transmembrane helix</keyword>
<feature type="domain" description="ZP" evidence="16">
    <location>
        <begin position="96"/>
        <end position="354"/>
    </location>
</feature>
<evidence type="ECO:0000256" key="8">
    <source>
        <dbReference type="ARBA" id="ARBA00022692"/>
    </source>
</evidence>
<evidence type="ECO:0000256" key="7">
    <source>
        <dbReference type="ARBA" id="ARBA00022685"/>
    </source>
</evidence>
<dbReference type="InterPro" id="IPR001507">
    <property type="entry name" value="ZP_dom"/>
</dbReference>
<dbReference type="InterPro" id="IPR055355">
    <property type="entry name" value="ZP-C"/>
</dbReference>
<dbReference type="PANTHER" id="PTHR11576">
    <property type="entry name" value="ZONA PELLUCIDA SPERM-BINDING PROTEIN 3"/>
    <property type="match status" value="1"/>
</dbReference>
<gene>
    <name evidence="17" type="ORF">F7725_015949</name>
</gene>
<sequence>MSLIRLLQVNEAQLESNQVTDTCSIKIKLLHWRLCRHLRTLTGAIGRQSADMENRTESSLKSRSKKYPELPAEEEPQYPSDFELKAPGAIDSVSAVCGENSVRVEAKKDLLGIGKPVRAAEVTLGGCPATGEDAQVLVFESELHGCGSELVMSEDSFIYAFMLHYIPAPLGQSDPSDQRGQVRSIQCQYQRKHDVSSVQLNPTSSPFSVTKSSEERLSFSLRLMTDDWQSTRPSNQFLLGDMMKFEVSVKQFHHVPLRVMLDSCVATVIPNIDTVPRYAFLGNKGCLFDGQLTDSGSQFLPRSNEDRLQFQVEAFKFQQDERGVIYITCNVRAGVASAAVDATNKACSFSNGWREASGSHRACSCCDTNCGTGRPMTGSEAQWEQETAVGPITVKERPL</sequence>
<dbReference type="GO" id="GO:0007339">
    <property type="term" value="P:binding of sperm to zona pellucida"/>
    <property type="evidence" value="ECO:0007669"/>
    <property type="project" value="UniProtKB-UniRule"/>
</dbReference>
<dbReference type="InterPro" id="IPR055356">
    <property type="entry name" value="ZP-N"/>
</dbReference>
<dbReference type="InterPro" id="IPR042235">
    <property type="entry name" value="ZP-C_dom"/>
</dbReference>
<keyword evidence="9 14" id="KW-0732">Signal</keyword>
<dbReference type="Gene3D" id="2.60.40.4100">
    <property type="entry name" value="Zona pellucida, ZP-C domain"/>
    <property type="match status" value="1"/>
</dbReference>
<name>A0A7J5Y4C9_DISMA</name>
<dbReference type="FunFam" id="2.60.40.3210:FF:000001">
    <property type="entry name" value="Zona pellucida sperm-binding protein 3"/>
    <property type="match status" value="1"/>
</dbReference>
<evidence type="ECO:0000256" key="2">
    <source>
        <dbReference type="ARBA" id="ARBA00006735"/>
    </source>
</evidence>
<feature type="region of interest" description="Disordered" evidence="15">
    <location>
        <begin position="377"/>
        <end position="399"/>
    </location>
</feature>
<dbReference type="GO" id="GO:0035803">
    <property type="term" value="P:egg coat formation"/>
    <property type="evidence" value="ECO:0007669"/>
    <property type="project" value="UniProtKB-UniRule"/>
</dbReference>
<evidence type="ECO:0000256" key="1">
    <source>
        <dbReference type="ARBA" id="ARBA00004498"/>
    </source>
</evidence>
<dbReference type="Pfam" id="PF23344">
    <property type="entry name" value="ZP-N"/>
    <property type="match status" value="1"/>
</dbReference>
<evidence type="ECO:0000256" key="14">
    <source>
        <dbReference type="RuleBase" id="RU367066"/>
    </source>
</evidence>
<evidence type="ECO:0000313" key="17">
    <source>
        <dbReference type="EMBL" id="KAF3843901.1"/>
    </source>
</evidence>
<keyword evidence="5 14" id="KW-0964">Secreted</keyword>
<keyword evidence="12 14" id="KW-1015">Disulfide bond</keyword>
<evidence type="ECO:0000256" key="12">
    <source>
        <dbReference type="ARBA" id="ARBA00023157"/>
    </source>
</evidence>
<dbReference type="PRINTS" id="PR00023">
    <property type="entry name" value="ZPELLUCIDA"/>
</dbReference>
<dbReference type="SMART" id="SM00241">
    <property type="entry name" value="ZP"/>
    <property type="match status" value="1"/>
</dbReference>
<keyword evidence="7 14" id="KW-0165">Cleavage on pair of basic residues</keyword>
<evidence type="ECO:0000256" key="5">
    <source>
        <dbReference type="ARBA" id="ARBA00022525"/>
    </source>
</evidence>
<accession>A0A7J5Y4C9</accession>
<dbReference type="GO" id="GO:0032190">
    <property type="term" value="F:acrosin binding"/>
    <property type="evidence" value="ECO:0007669"/>
    <property type="project" value="TreeGrafter"/>
</dbReference>
<dbReference type="GO" id="GO:2000344">
    <property type="term" value="P:positive regulation of acrosome reaction"/>
    <property type="evidence" value="ECO:0007669"/>
    <property type="project" value="UniProtKB-UniRule"/>
</dbReference>
<dbReference type="PANTHER" id="PTHR11576:SF2">
    <property type="entry name" value="ZONA PELLUCIDA SPERM-BINDING PROTEIN 3"/>
    <property type="match status" value="1"/>
</dbReference>
<evidence type="ECO:0000259" key="16">
    <source>
        <dbReference type="PROSITE" id="PS51034"/>
    </source>
</evidence>
<comment type="subcellular location">
    <subcellularLocation>
        <location evidence="1">Secreted</location>
        <location evidence="1">Extracellular space</location>
        <location evidence="1">Extracellular matrix</location>
    </subcellularLocation>
    <subcellularLocation>
        <location evidence="14">Zona pellucida</location>
    </subcellularLocation>
    <subcellularLocation>
        <location evidence="14">Cell membrane</location>
        <topology evidence="14">Single-pass type I membrane protein</topology>
    </subcellularLocation>
</comment>
<evidence type="ECO:0000256" key="15">
    <source>
        <dbReference type="SAM" id="MobiDB-lite"/>
    </source>
</evidence>
<dbReference type="GO" id="GO:0035804">
    <property type="term" value="F:structural constituent of egg coat"/>
    <property type="evidence" value="ECO:0007669"/>
    <property type="project" value="UniProtKB-UniRule"/>
</dbReference>
<evidence type="ECO:0000256" key="4">
    <source>
        <dbReference type="ARBA" id="ARBA00022475"/>
    </source>
</evidence>
<dbReference type="Gene3D" id="2.60.40.3210">
    <property type="entry name" value="Zona pellucida, ZP-N domain"/>
    <property type="match status" value="1"/>
</dbReference>
<comment type="PTM">
    <text evidence="14">Proteolytically cleaved before the transmembrane segment to yield the secreted ectodomain incorporated in the zona pellucida.</text>
</comment>
<dbReference type="Proteomes" id="UP000518266">
    <property type="component" value="Unassembled WGS sequence"/>
</dbReference>
<dbReference type="AlphaFoldDB" id="A0A7J5Y4C9"/>
<dbReference type="Pfam" id="PF00100">
    <property type="entry name" value="Zona_pellucida"/>
    <property type="match status" value="1"/>
</dbReference>
<comment type="function">
    <text evidence="14">Component of the zona pellucida, an extracellular matrix surrounding oocytes which mediates sperm binding, induction of the acrosome reaction and prevents post-fertilization polyspermy. The zona pellucida is composed of 3 to 4 glycoproteins, ZP1, ZP2, ZP3, and ZP4. ZP3 is essential for sperm binding and zona matrix formation.</text>
</comment>
<evidence type="ECO:0000256" key="3">
    <source>
        <dbReference type="ARBA" id="ARBA00017980"/>
    </source>
</evidence>
<keyword evidence="6 14" id="KW-0272">Extracellular matrix</keyword>
<dbReference type="EMBL" id="JAAKFY010000017">
    <property type="protein sequence ID" value="KAF3843901.1"/>
    <property type="molecule type" value="Genomic_DNA"/>
</dbReference>
<keyword evidence="11" id="KW-0472">Membrane</keyword>
<comment type="caution">
    <text evidence="17">The sequence shown here is derived from an EMBL/GenBank/DDBJ whole genome shotgun (WGS) entry which is preliminary data.</text>
</comment>
<protein>
    <recommendedName>
        <fullName evidence="3 14">Zona pellucida sperm-binding protein 3</fullName>
    </recommendedName>
</protein>
<comment type="domain">
    <text evidence="14">The ZP domain is involved in the polymerization of the ZP proteins to form the zona pellucida.</text>
</comment>
<evidence type="ECO:0000256" key="9">
    <source>
        <dbReference type="ARBA" id="ARBA00022729"/>
    </source>
</evidence>
<feature type="region of interest" description="Disordered" evidence="15">
    <location>
        <begin position="49"/>
        <end position="80"/>
    </location>
</feature>
<keyword evidence="4 14" id="KW-1003">Cell membrane</keyword>
<comment type="similarity">
    <text evidence="2 14">Belongs to the ZP domain family. ZPC subfamily.</text>
</comment>
<organism evidence="17 18">
    <name type="scientific">Dissostichus mawsoni</name>
    <name type="common">Antarctic cod</name>
    <dbReference type="NCBI Taxonomy" id="36200"/>
    <lineage>
        <taxon>Eukaryota</taxon>
        <taxon>Metazoa</taxon>
        <taxon>Chordata</taxon>
        <taxon>Craniata</taxon>
        <taxon>Vertebrata</taxon>
        <taxon>Euteleostomi</taxon>
        <taxon>Actinopterygii</taxon>
        <taxon>Neopterygii</taxon>
        <taxon>Teleostei</taxon>
        <taxon>Neoteleostei</taxon>
        <taxon>Acanthomorphata</taxon>
        <taxon>Eupercaria</taxon>
        <taxon>Perciformes</taxon>
        <taxon>Notothenioidei</taxon>
        <taxon>Nototheniidae</taxon>
        <taxon>Dissostichus</taxon>
    </lineage>
</organism>
<feature type="compositionally biased region" description="Basic and acidic residues" evidence="15">
    <location>
        <begin position="50"/>
        <end position="60"/>
    </location>
</feature>
<evidence type="ECO:0000256" key="11">
    <source>
        <dbReference type="ARBA" id="ARBA00023136"/>
    </source>
</evidence>
<evidence type="ECO:0000256" key="10">
    <source>
        <dbReference type="ARBA" id="ARBA00022989"/>
    </source>
</evidence>
<dbReference type="GO" id="GO:0035805">
    <property type="term" value="C:egg coat"/>
    <property type="evidence" value="ECO:0007669"/>
    <property type="project" value="UniProtKB-SubCell"/>
</dbReference>
<keyword evidence="13" id="KW-0325">Glycoprotein</keyword>
<dbReference type="FunFam" id="2.60.40.4100:FF:000002">
    <property type="entry name" value="Zona pellucida sperm-binding protein 3"/>
    <property type="match status" value="1"/>
</dbReference>
<dbReference type="OrthoDB" id="8880842at2759"/>
<reference evidence="17 18" key="1">
    <citation type="submission" date="2020-03" db="EMBL/GenBank/DDBJ databases">
        <title>Dissostichus mawsoni Genome sequencing and assembly.</title>
        <authorList>
            <person name="Park H."/>
        </authorList>
    </citation>
    <scope>NUCLEOTIDE SEQUENCE [LARGE SCALE GENOMIC DNA]</scope>
    <source>
        <strain evidence="17">DM0001</strain>
        <tissue evidence="17">Muscle</tissue>
    </source>
</reference>
<evidence type="ECO:0000313" key="18">
    <source>
        <dbReference type="Proteomes" id="UP000518266"/>
    </source>
</evidence>
<dbReference type="InterPro" id="IPR048290">
    <property type="entry name" value="ZP_chr"/>
</dbReference>
<dbReference type="PROSITE" id="PS51034">
    <property type="entry name" value="ZP_2"/>
    <property type="match status" value="1"/>
</dbReference>
<dbReference type="GO" id="GO:0005886">
    <property type="term" value="C:plasma membrane"/>
    <property type="evidence" value="ECO:0007669"/>
    <property type="project" value="UniProtKB-SubCell"/>
</dbReference>
<keyword evidence="18" id="KW-1185">Reference proteome</keyword>
<keyword evidence="8" id="KW-0812">Transmembrane</keyword>
<evidence type="ECO:0000256" key="13">
    <source>
        <dbReference type="ARBA" id="ARBA00023180"/>
    </source>
</evidence>
<evidence type="ECO:0000256" key="6">
    <source>
        <dbReference type="ARBA" id="ARBA00022530"/>
    </source>
</evidence>
<proteinExistence type="inferred from homology"/>